<protein>
    <submittedName>
        <fullName evidence="1">Uncharacterized protein</fullName>
    </submittedName>
</protein>
<organism evidence="1 2">
    <name type="scientific">Litoribacter ruber</name>
    <dbReference type="NCBI Taxonomy" id="702568"/>
    <lineage>
        <taxon>Bacteria</taxon>
        <taxon>Pseudomonadati</taxon>
        <taxon>Bacteroidota</taxon>
        <taxon>Cytophagia</taxon>
        <taxon>Cytophagales</taxon>
        <taxon>Cyclobacteriaceae</taxon>
        <taxon>Litoribacter</taxon>
    </lineage>
</organism>
<dbReference type="EMBL" id="JAHCMY010000027">
    <property type="protein sequence ID" value="MBS9525963.1"/>
    <property type="molecule type" value="Genomic_DNA"/>
</dbReference>
<reference evidence="1 2" key="1">
    <citation type="submission" date="2021-05" db="EMBL/GenBank/DDBJ databases">
        <authorList>
            <person name="Zhang Z.D."/>
            <person name="Osman G."/>
        </authorList>
    </citation>
    <scope>NUCLEOTIDE SEQUENCE [LARGE SCALE GENOMIC DNA]</scope>
    <source>
        <strain evidence="1 2">KCTC 32217</strain>
    </source>
</reference>
<accession>A0AAP2CJQ2</accession>
<evidence type="ECO:0000313" key="2">
    <source>
        <dbReference type="Proteomes" id="UP001319104"/>
    </source>
</evidence>
<keyword evidence="2" id="KW-1185">Reference proteome</keyword>
<proteinExistence type="predicted"/>
<dbReference type="AlphaFoldDB" id="A0AAP2CJQ2"/>
<comment type="caution">
    <text evidence="1">The sequence shown here is derived from an EMBL/GenBank/DDBJ whole genome shotgun (WGS) entry which is preliminary data.</text>
</comment>
<dbReference type="Proteomes" id="UP001319104">
    <property type="component" value="Unassembled WGS sequence"/>
</dbReference>
<sequence length="63" mass="7367">MGRRVIHAQDIMEITGKGRTYAYDLLRKIKEFFKKLPHQVVTFEDYAEYHGVSLASLQGYMSK</sequence>
<evidence type="ECO:0000313" key="1">
    <source>
        <dbReference type="EMBL" id="MBS9525963.1"/>
    </source>
</evidence>
<dbReference type="RefSeq" id="WP_143961300.1">
    <property type="nucleotide sequence ID" value="NZ_JAHBGI010000019.1"/>
</dbReference>
<gene>
    <name evidence="1" type="ORF">KI659_18225</name>
</gene>
<name>A0AAP2CJQ2_9BACT</name>